<dbReference type="STRING" id="1095629.A0A0C9X2H1"/>
<reference evidence="2" key="2">
    <citation type="submission" date="2015-01" db="EMBL/GenBank/DDBJ databases">
        <title>Evolutionary Origins and Diversification of the Mycorrhizal Mutualists.</title>
        <authorList>
            <consortium name="DOE Joint Genome Institute"/>
            <consortium name="Mycorrhizal Genomics Consortium"/>
            <person name="Kohler A."/>
            <person name="Kuo A."/>
            <person name="Nagy L.G."/>
            <person name="Floudas D."/>
            <person name="Copeland A."/>
            <person name="Barry K.W."/>
            <person name="Cichocki N."/>
            <person name="Veneault-Fourrey C."/>
            <person name="LaButti K."/>
            <person name="Lindquist E.A."/>
            <person name="Lipzen A."/>
            <person name="Lundell T."/>
            <person name="Morin E."/>
            <person name="Murat C."/>
            <person name="Riley R."/>
            <person name="Ohm R."/>
            <person name="Sun H."/>
            <person name="Tunlid A."/>
            <person name="Henrissat B."/>
            <person name="Grigoriev I.V."/>
            <person name="Hibbett D.S."/>
            <person name="Martin F."/>
        </authorList>
    </citation>
    <scope>NUCLEOTIDE SEQUENCE [LARGE SCALE GENOMIC DNA]</scope>
    <source>
        <strain evidence="2">LaAM-08-1</strain>
    </source>
</reference>
<reference evidence="1 2" key="1">
    <citation type="submission" date="2014-04" db="EMBL/GenBank/DDBJ databases">
        <authorList>
            <consortium name="DOE Joint Genome Institute"/>
            <person name="Kuo A."/>
            <person name="Kohler A."/>
            <person name="Nagy L.G."/>
            <person name="Floudas D."/>
            <person name="Copeland A."/>
            <person name="Barry K.W."/>
            <person name="Cichocki N."/>
            <person name="Veneault-Fourrey C."/>
            <person name="LaButti K."/>
            <person name="Lindquist E.A."/>
            <person name="Lipzen A."/>
            <person name="Lundell T."/>
            <person name="Morin E."/>
            <person name="Murat C."/>
            <person name="Sun H."/>
            <person name="Tunlid A."/>
            <person name="Henrissat B."/>
            <person name="Grigoriev I.V."/>
            <person name="Hibbett D.S."/>
            <person name="Martin F."/>
            <person name="Nordberg H.P."/>
            <person name="Cantor M.N."/>
            <person name="Hua S.X."/>
        </authorList>
    </citation>
    <scope>NUCLEOTIDE SEQUENCE [LARGE SCALE GENOMIC DNA]</scope>
    <source>
        <strain evidence="1 2">LaAM-08-1</strain>
    </source>
</reference>
<gene>
    <name evidence="1" type="ORF">K443DRAFT_108802</name>
</gene>
<sequence length="121" mass="14352">KLKTWFHNHTRGLTSGLRTWAVLKIMQLRDRQEWQVYQTMTYESKLKTIINSEWEAYKKKWSEGNPGIKVPQGHFASVNSFLKSKYMEKMGEVKVDVRKCWAVMKAKLDAETDKQNYAYQT</sequence>
<evidence type="ECO:0000313" key="1">
    <source>
        <dbReference type="EMBL" id="KIJ95408.1"/>
    </source>
</evidence>
<keyword evidence="2" id="KW-1185">Reference proteome</keyword>
<dbReference type="AlphaFoldDB" id="A0A0C9X2H1"/>
<protein>
    <submittedName>
        <fullName evidence="1">Uncharacterized protein</fullName>
    </submittedName>
</protein>
<organism evidence="1 2">
    <name type="scientific">Laccaria amethystina LaAM-08-1</name>
    <dbReference type="NCBI Taxonomy" id="1095629"/>
    <lineage>
        <taxon>Eukaryota</taxon>
        <taxon>Fungi</taxon>
        <taxon>Dikarya</taxon>
        <taxon>Basidiomycota</taxon>
        <taxon>Agaricomycotina</taxon>
        <taxon>Agaricomycetes</taxon>
        <taxon>Agaricomycetidae</taxon>
        <taxon>Agaricales</taxon>
        <taxon>Agaricineae</taxon>
        <taxon>Hydnangiaceae</taxon>
        <taxon>Laccaria</taxon>
    </lineage>
</organism>
<dbReference type="EMBL" id="KN838757">
    <property type="protein sequence ID" value="KIJ95408.1"/>
    <property type="molecule type" value="Genomic_DNA"/>
</dbReference>
<accession>A0A0C9X2H1</accession>
<feature type="non-terminal residue" evidence="1">
    <location>
        <position position="1"/>
    </location>
</feature>
<dbReference type="Proteomes" id="UP000054477">
    <property type="component" value="Unassembled WGS sequence"/>
</dbReference>
<name>A0A0C9X2H1_9AGAR</name>
<evidence type="ECO:0000313" key="2">
    <source>
        <dbReference type="Proteomes" id="UP000054477"/>
    </source>
</evidence>
<proteinExistence type="predicted"/>
<dbReference type="HOGENOM" id="CLU_2043648_0_0_1"/>
<dbReference type="OrthoDB" id="2693411at2759"/>